<dbReference type="Proteomes" id="UP001356308">
    <property type="component" value="Unassembled WGS sequence"/>
</dbReference>
<name>A0ABU7IZB9_9FLAO</name>
<gene>
    <name evidence="1" type="ORF">V1I91_19855</name>
</gene>
<sequence length="355" mass="39728">MKSLIPFFTLLFFVNGFSQTNLIDASTWSAGNGNVPGFFKHGTDAKNLRETDVDPFGQSNIVWKGLADGSTIQDGGFNTQYYVVDPSKDFRFTVWIKKINSNDGNTLFGFHALNTSETATSQQLDGTPQASPYFYWGDLPQLDEWYLLVGYAYGHGHTDLNHQGGIYDTSGVKVATLTDFKLSTTSHWLVHRAYLYNDPNASDQQFFYGPTLYEINGQEPTIQELINSGSSGSTLWAENNGNIHFDSGNVGIGISDPGTDKLAVNGNIRAKEVKVEITNWPDYVFEKDYKLPTLYEVEQHIKKKGHLINIPSASEINIGGVDLGEMNKLLLEKIEELTLYIIQQEKRIQKLESKK</sequence>
<organism evidence="1 2">
    <name type="scientific">Maribacter cobaltidurans</name>
    <dbReference type="NCBI Taxonomy" id="1178778"/>
    <lineage>
        <taxon>Bacteria</taxon>
        <taxon>Pseudomonadati</taxon>
        <taxon>Bacteroidota</taxon>
        <taxon>Flavobacteriia</taxon>
        <taxon>Flavobacteriales</taxon>
        <taxon>Flavobacteriaceae</taxon>
        <taxon>Maribacter</taxon>
    </lineage>
</organism>
<comment type="caution">
    <text evidence="1">The sequence shown here is derived from an EMBL/GenBank/DDBJ whole genome shotgun (WGS) entry which is preliminary data.</text>
</comment>
<reference evidence="1 2" key="1">
    <citation type="submission" date="2024-01" db="EMBL/GenBank/DDBJ databases">
        <title>Maribacter spp. originated from different algae showed divergent polysaccharides utilization ability.</title>
        <authorList>
            <person name="Wang H."/>
            <person name="Wu Y."/>
        </authorList>
    </citation>
    <scope>NUCLEOTIDE SEQUENCE [LARGE SCALE GENOMIC DNA]</scope>
    <source>
        <strain evidence="1 2">PR1</strain>
    </source>
</reference>
<dbReference type="EMBL" id="JAZDDG010000012">
    <property type="protein sequence ID" value="MEE1978342.1"/>
    <property type="molecule type" value="Genomic_DNA"/>
</dbReference>
<accession>A0ABU7IZB9</accession>
<dbReference type="RefSeq" id="WP_272652993.1">
    <property type="nucleotide sequence ID" value="NZ_JAZDDG010000012.1"/>
</dbReference>
<evidence type="ECO:0000313" key="2">
    <source>
        <dbReference type="Proteomes" id="UP001356308"/>
    </source>
</evidence>
<evidence type="ECO:0000313" key="1">
    <source>
        <dbReference type="EMBL" id="MEE1978342.1"/>
    </source>
</evidence>
<protein>
    <recommendedName>
        <fullName evidence="3">Peptidase S74 domain-containing protein</fullName>
    </recommendedName>
</protein>
<keyword evidence="2" id="KW-1185">Reference proteome</keyword>
<evidence type="ECO:0008006" key="3">
    <source>
        <dbReference type="Google" id="ProtNLM"/>
    </source>
</evidence>
<proteinExistence type="predicted"/>